<reference evidence="1" key="1">
    <citation type="submission" date="2021-06" db="EMBL/GenBank/DDBJ databases">
        <authorList>
            <person name="Kallberg Y."/>
            <person name="Tangrot J."/>
            <person name="Rosling A."/>
        </authorList>
    </citation>
    <scope>NUCLEOTIDE SEQUENCE</scope>
    <source>
        <strain evidence="1">AU212A</strain>
    </source>
</reference>
<protein>
    <submittedName>
        <fullName evidence="1">9926_t:CDS:1</fullName>
    </submittedName>
</protein>
<sequence length="189" mass="22306">MSKDTRYLKQTHTYVFVLMSYLGKLLSQELQIPFIEGDELHPEANINKMSLGIPLKDSDRYPWLQDIINNVSKLADTKNSQYILVSCSALKAAYREFLRKNFIERNIITWFVYLKNDKQILKERMQRRGNHFMKVNMLESQFKDLEEPINEVNTVTVEADNNLSLVKKIIHENTNKYLPQFPQHTNSHN</sequence>
<dbReference type="EMBL" id="CAJVPM010000385">
    <property type="protein sequence ID" value="CAG8443077.1"/>
    <property type="molecule type" value="Genomic_DNA"/>
</dbReference>
<accession>A0ACA9K0E8</accession>
<gene>
    <name evidence="1" type="ORF">SCALOS_LOCUS753</name>
</gene>
<name>A0ACA9K0E8_9GLOM</name>
<evidence type="ECO:0000313" key="2">
    <source>
        <dbReference type="Proteomes" id="UP000789860"/>
    </source>
</evidence>
<dbReference type="Proteomes" id="UP000789860">
    <property type="component" value="Unassembled WGS sequence"/>
</dbReference>
<proteinExistence type="predicted"/>
<evidence type="ECO:0000313" key="1">
    <source>
        <dbReference type="EMBL" id="CAG8443077.1"/>
    </source>
</evidence>
<organism evidence="1 2">
    <name type="scientific">Scutellospora calospora</name>
    <dbReference type="NCBI Taxonomy" id="85575"/>
    <lineage>
        <taxon>Eukaryota</taxon>
        <taxon>Fungi</taxon>
        <taxon>Fungi incertae sedis</taxon>
        <taxon>Mucoromycota</taxon>
        <taxon>Glomeromycotina</taxon>
        <taxon>Glomeromycetes</taxon>
        <taxon>Diversisporales</taxon>
        <taxon>Gigasporaceae</taxon>
        <taxon>Scutellospora</taxon>
    </lineage>
</organism>
<keyword evidence="2" id="KW-1185">Reference proteome</keyword>
<comment type="caution">
    <text evidence="1">The sequence shown here is derived from an EMBL/GenBank/DDBJ whole genome shotgun (WGS) entry which is preliminary data.</text>
</comment>